<sequence length="132" mass="13962">ARQGYTEPEAAGADARGSLLRRGRGPGRPDRLRLGAGLDGRRGQRRRGGRRAGPDGEGAGERRDGPGGGRREPERRGEGYGVYHGHGPLRRDPRGQAAALRGAVSCVLDGRGLGPHRPAAPRRGRGRRGDPV</sequence>
<feature type="non-terminal residue" evidence="2">
    <location>
        <position position="1"/>
    </location>
</feature>
<gene>
    <name evidence="2" type="ORF">AVDCRST_MAG12-172</name>
</gene>
<name>A0A6J4R751_9ACTN</name>
<dbReference type="EMBL" id="CADCVK010000022">
    <property type="protein sequence ID" value="CAA9464678.1"/>
    <property type="molecule type" value="Genomic_DNA"/>
</dbReference>
<evidence type="ECO:0000313" key="2">
    <source>
        <dbReference type="EMBL" id="CAA9464678.1"/>
    </source>
</evidence>
<accession>A0A6J4R751</accession>
<proteinExistence type="predicted"/>
<reference evidence="2" key="1">
    <citation type="submission" date="2020-02" db="EMBL/GenBank/DDBJ databases">
        <authorList>
            <person name="Meier V. D."/>
        </authorList>
    </citation>
    <scope>NUCLEOTIDE SEQUENCE</scope>
    <source>
        <strain evidence="2">AVDCRST_MAG12</strain>
    </source>
</reference>
<dbReference type="AlphaFoldDB" id="A0A6J4R751"/>
<evidence type="ECO:0000256" key="1">
    <source>
        <dbReference type="SAM" id="MobiDB-lite"/>
    </source>
</evidence>
<organism evidence="2">
    <name type="scientific">uncultured Rubrobacteraceae bacterium</name>
    <dbReference type="NCBI Taxonomy" id="349277"/>
    <lineage>
        <taxon>Bacteria</taxon>
        <taxon>Bacillati</taxon>
        <taxon>Actinomycetota</taxon>
        <taxon>Rubrobacteria</taxon>
        <taxon>Rubrobacterales</taxon>
        <taxon>Rubrobacteraceae</taxon>
        <taxon>environmental samples</taxon>
    </lineage>
</organism>
<feature type="non-terminal residue" evidence="2">
    <location>
        <position position="132"/>
    </location>
</feature>
<protein>
    <submittedName>
        <fullName evidence="2">RidA/YER057c/UK114 superfamily protein</fullName>
    </submittedName>
</protein>
<feature type="compositionally biased region" description="Basic and acidic residues" evidence="1">
    <location>
        <begin position="59"/>
        <end position="78"/>
    </location>
</feature>
<feature type="region of interest" description="Disordered" evidence="1">
    <location>
        <begin position="1"/>
        <end position="132"/>
    </location>
</feature>